<dbReference type="SUPFAM" id="SSF46785">
    <property type="entry name" value="Winged helix' DNA-binding domain"/>
    <property type="match status" value="1"/>
</dbReference>
<feature type="domain" description="HTH crp-type" evidence="5">
    <location>
        <begin position="148"/>
        <end position="219"/>
    </location>
</feature>
<organism evidence="6 7">
    <name type="scientific">Polaribacter aestuariivivens</name>
    <dbReference type="NCBI Taxonomy" id="2304626"/>
    <lineage>
        <taxon>Bacteria</taxon>
        <taxon>Pseudomonadati</taxon>
        <taxon>Bacteroidota</taxon>
        <taxon>Flavobacteriia</taxon>
        <taxon>Flavobacteriales</taxon>
        <taxon>Flavobacteriaceae</taxon>
    </lineage>
</organism>
<dbReference type="GO" id="GO:0003677">
    <property type="term" value="F:DNA binding"/>
    <property type="evidence" value="ECO:0007669"/>
    <property type="project" value="UniProtKB-KW"/>
</dbReference>
<evidence type="ECO:0000313" key="7">
    <source>
        <dbReference type="Proteomes" id="UP000307140"/>
    </source>
</evidence>
<dbReference type="CDD" id="cd00038">
    <property type="entry name" value="CAP_ED"/>
    <property type="match status" value="1"/>
</dbReference>
<dbReference type="AlphaFoldDB" id="A0A5S3NAK6"/>
<keyword evidence="7" id="KW-1185">Reference proteome</keyword>
<feature type="domain" description="Cyclic nucleotide-binding" evidence="4">
    <location>
        <begin position="14"/>
        <end position="134"/>
    </location>
</feature>
<proteinExistence type="predicted"/>
<dbReference type="OrthoDB" id="9127033at2"/>
<dbReference type="EMBL" id="VANR01000001">
    <property type="protein sequence ID" value="TMM32152.1"/>
    <property type="molecule type" value="Genomic_DNA"/>
</dbReference>
<gene>
    <name evidence="6" type="ORF">FDT66_01415</name>
</gene>
<dbReference type="PROSITE" id="PS51063">
    <property type="entry name" value="HTH_CRP_2"/>
    <property type="match status" value="1"/>
</dbReference>
<dbReference type="InterPro" id="IPR012318">
    <property type="entry name" value="HTH_CRP"/>
</dbReference>
<evidence type="ECO:0000313" key="6">
    <source>
        <dbReference type="EMBL" id="TMM32152.1"/>
    </source>
</evidence>
<evidence type="ECO:0000259" key="4">
    <source>
        <dbReference type="PROSITE" id="PS50042"/>
    </source>
</evidence>
<dbReference type="GO" id="GO:0005829">
    <property type="term" value="C:cytosol"/>
    <property type="evidence" value="ECO:0007669"/>
    <property type="project" value="TreeGrafter"/>
</dbReference>
<dbReference type="InterPro" id="IPR036388">
    <property type="entry name" value="WH-like_DNA-bd_sf"/>
</dbReference>
<dbReference type="InterPro" id="IPR000595">
    <property type="entry name" value="cNMP-bd_dom"/>
</dbReference>
<sequence length="228" mass="25746">MSKCEQCIIRQFNSFKYLSKEELLRLSSCKTSKIIKKGETIFEEGDHLNGLFCIKDGVCKVSKMSENGRNQIIDLIQKGDIIGERSLVSDETSNLKAVALNDMEICFIPKEEIIRDLSKNPNFTMGVLKDLANNLKKADNVIVDMAQKTVKQRLAETLIKLKEKFDLNEDGIINIQLSREDIANIIGTATESAIRLLSDLKKKKIIEFKGKEIKILDIKGLEKIAHGF</sequence>
<dbReference type="InterPro" id="IPR014710">
    <property type="entry name" value="RmlC-like_jellyroll"/>
</dbReference>
<dbReference type="Proteomes" id="UP000307140">
    <property type="component" value="Unassembled WGS sequence"/>
</dbReference>
<dbReference type="SMART" id="SM00419">
    <property type="entry name" value="HTH_CRP"/>
    <property type="match status" value="1"/>
</dbReference>
<evidence type="ECO:0000256" key="3">
    <source>
        <dbReference type="ARBA" id="ARBA00023163"/>
    </source>
</evidence>
<protein>
    <submittedName>
        <fullName evidence="6">Crp/Fnr family transcriptional regulator</fullName>
    </submittedName>
</protein>
<dbReference type="Gene3D" id="1.10.10.10">
    <property type="entry name" value="Winged helix-like DNA-binding domain superfamily/Winged helix DNA-binding domain"/>
    <property type="match status" value="1"/>
</dbReference>
<name>A0A5S3NAK6_9FLAO</name>
<keyword evidence="2" id="KW-0238">DNA-binding</keyword>
<accession>A0A5S3NAK6</accession>
<evidence type="ECO:0000256" key="2">
    <source>
        <dbReference type="ARBA" id="ARBA00023125"/>
    </source>
</evidence>
<evidence type="ECO:0000259" key="5">
    <source>
        <dbReference type="PROSITE" id="PS51063"/>
    </source>
</evidence>
<dbReference type="InterPro" id="IPR018490">
    <property type="entry name" value="cNMP-bd_dom_sf"/>
</dbReference>
<dbReference type="Pfam" id="PF00027">
    <property type="entry name" value="cNMP_binding"/>
    <property type="match status" value="1"/>
</dbReference>
<dbReference type="Pfam" id="PF13545">
    <property type="entry name" value="HTH_Crp_2"/>
    <property type="match status" value="1"/>
</dbReference>
<dbReference type="PROSITE" id="PS50042">
    <property type="entry name" value="CNMP_BINDING_3"/>
    <property type="match status" value="1"/>
</dbReference>
<evidence type="ECO:0000256" key="1">
    <source>
        <dbReference type="ARBA" id="ARBA00023015"/>
    </source>
</evidence>
<dbReference type="PANTHER" id="PTHR24567:SF26">
    <property type="entry name" value="REGULATORY PROTEIN YEIL"/>
    <property type="match status" value="1"/>
</dbReference>
<dbReference type="PRINTS" id="PR00034">
    <property type="entry name" value="HTHCRP"/>
</dbReference>
<dbReference type="InterPro" id="IPR036390">
    <property type="entry name" value="WH_DNA-bd_sf"/>
</dbReference>
<dbReference type="GO" id="GO:0003700">
    <property type="term" value="F:DNA-binding transcription factor activity"/>
    <property type="evidence" value="ECO:0007669"/>
    <property type="project" value="TreeGrafter"/>
</dbReference>
<reference evidence="6 7" key="1">
    <citation type="submission" date="2019-05" db="EMBL/GenBank/DDBJ databases">
        <title>Polaribacter aestuariivivens sp. nov., isolated from a tidal flat.</title>
        <authorList>
            <person name="Yoon J.-H."/>
        </authorList>
    </citation>
    <scope>NUCLEOTIDE SEQUENCE [LARGE SCALE GENOMIC DNA]</scope>
    <source>
        <strain evidence="6 7">DBTF-3</strain>
    </source>
</reference>
<dbReference type="PANTHER" id="PTHR24567">
    <property type="entry name" value="CRP FAMILY TRANSCRIPTIONAL REGULATORY PROTEIN"/>
    <property type="match status" value="1"/>
</dbReference>
<dbReference type="SUPFAM" id="SSF51206">
    <property type="entry name" value="cAMP-binding domain-like"/>
    <property type="match status" value="1"/>
</dbReference>
<dbReference type="RefSeq" id="WP_138534365.1">
    <property type="nucleotide sequence ID" value="NZ_VANR01000001.1"/>
</dbReference>
<keyword evidence="3" id="KW-0804">Transcription</keyword>
<dbReference type="Gene3D" id="2.60.120.10">
    <property type="entry name" value="Jelly Rolls"/>
    <property type="match status" value="1"/>
</dbReference>
<keyword evidence="1" id="KW-0805">Transcription regulation</keyword>
<dbReference type="InterPro" id="IPR050397">
    <property type="entry name" value="Env_Response_Regulators"/>
</dbReference>
<dbReference type="SMART" id="SM00100">
    <property type="entry name" value="cNMP"/>
    <property type="match status" value="1"/>
</dbReference>
<comment type="caution">
    <text evidence="6">The sequence shown here is derived from an EMBL/GenBank/DDBJ whole genome shotgun (WGS) entry which is preliminary data.</text>
</comment>